<evidence type="ECO:0000313" key="3">
    <source>
        <dbReference type="Proteomes" id="UP000824469"/>
    </source>
</evidence>
<feature type="compositionally biased region" description="Polar residues" evidence="1">
    <location>
        <begin position="45"/>
        <end position="62"/>
    </location>
</feature>
<organism evidence="2 3">
    <name type="scientific">Taxus chinensis</name>
    <name type="common">Chinese yew</name>
    <name type="synonym">Taxus wallichiana var. chinensis</name>
    <dbReference type="NCBI Taxonomy" id="29808"/>
    <lineage>
        <taxon>Eukaryota</taxon>
        <taxon>Viridiplantae</taxon>
        <taxon>Streptophyta</taxon>
        <taxon>Embryophyta</taxon>
        <taxon>Tracheophyta</taxon>
        <taxon>Spermatophyta</taxon>
        <taxon>Pinopsida</taxon>
        <taxon>Pinidae</taxon>
        <taxon>Conifers II</taxon>
        <taxon>Cupressales</taxon>
        <taxon>Taxaceae</taxon>
        <taxon>Taxus</taxon>
    </lineage>
</organism>
<dbReference type="AlphaFoldDB" id="A0AA38LH72"/>
<protein>
    <submittedName>
        <fullName evidence="2">Uncharacterized protein</fullName>
    </submittedName>
</protein>
<evidence type="ECO:0000256" key="1">
    <source>
        <dbReference type="SAM" id="MobiDB-lite"/>
    </source>
</evidence>
<proteinExistence type="predicted"/>
<dbReference type="EMBL" id="JAHRHJ020000003">
    <property type="protein sequence ID" value="KAH9323811.1"/>
    <property type="molecule type" value="Genomic_DNA"/>
</dbReference>
<feature type="non-terminal residue" evidence="2">
    <location>
        <position position="62"/>
    </location>
</feature>
<reference evidence="2 3" key="1">
    <citation type="journal article" date="2021" name="Nat. Plants">
        <title>The Taxus genome provides insights into paclitaxel biosynthesis.</title>
        <authorList>
            <person name="Xiong X."/>
            <person name="Gou J."/>
            <person name="Liao Q."/>
            <person name="Li Y."/>
            <person name="Zhou Q."/>
            <person name="Bi G."/>
            <person name="Li C."/>
            <person name="Du R."/>
            <person name="Wang X."/>
            <person name="Sun T."/>
            <person name="Guo L."/>
            <person name="Liang H."/>
            <person name="Lu P."/>
            <person name="Wu Y."/>
            <person name="Zhang Z."/>
            <person name="Ro D.K."/>
            <person name="Shang Y."/>
            <person name="Huang S."/>
            <person name="Yan J."/>
        </authorList>
    </citation>
    <scope>NUCLEOTIDE SEQUENCE [LARGE SCALE GENOMIC DNA]</scope>
    <source>
        <strain evidence="2">Ta-2019</strain>
    </source>
</reference>
<gene>
    <name evidence="2" type="ORF">KI387_018450</name>
</gene>
<name>A0AA38LH72_TAXCH</name>
<keyword evidence="3" id="KW-1185">Reference proteome</keyword>
<sequence>MIGAFPCNEPHSQSMCFNGALNQALNGDNYHCWSSQRVQSRKTDQQQGALSNKQSAPNDTTL</sequence>
<comment type="caution">
    <text evidence="2">The sequence shown here is derived from an EMBL/GenBank/DDBJ whole genome shotgun (WGS) entry which is preliminary data.</text>
</comment>
<feature type="region of interest" description="Disordered" evidence="1">
    <location>
        <begin position="36"/>
        <end position="62"/>
    </location>
</feature>
<accession>A0AA38LH72</accession>
<evidence type="ECO:0000313" key="2">
    <source>
        <dbReference type="EMBL" id="KAH9323811.1"/>
    </source>
</evidence>
<dbReference type="Proteomes" id="UP000824469">
    <property type="component" value="Unassembled WGS sequence"/>
</dbReference>